<accession>A0ABD1P8N7</accession>
<proteinExistence type="predicted"/>
<reference evidence="2" key="1">
    <citation type="submission" date="2024-07" db="EMBL/GenBank/DDBJ databases">
        <title>Two chromosome-level genome assemblies of Korean endemic species Abeliophyllum distichum and Forsythia ovata (Oleaceae).</title>
        <authorList>
            <person name="Jang H."/>
        </authorList>
    </citation>
    <scope>NUCLEOTIDE SEQUENCE [LARGE SCALE GENOMIC DNA]</scope>
</reference>
<evidence type="ECO:0000313" key="2">
    <source>
        <dbReference type="Proteomes" id="UP001604336"/>
    </source>
</evidence>
<dbReference type="AlphaFoldDB" id="A0ABD1P8N7"/>
<dbReference type="EMBL" id="JBFOLK010000014">
    <property type="protein sequence ID" value="KAL2460236.1"/>
    <property type="molecule type" value="Genomic_DNA"/>
</dbReference>
<name>A0ABD1P8N7_9LAMI</name>
<comment type="caution">
    <text evidence="1">The sequence shown here is derived from an EMBL/GenBank/DDBJ whole genome shotgun (WGS) entry which is preliminary data.</text>
</comment>
<sequence>MNENYHAMQNAMQTGFREYEEKAYCIRKGIDFVQHVSSKKLRSHSTFSPALSNAINSDSIVDRAMQVCFEDFQDTAAPPSVNTYPLVDLESFISDIQFASQYPSNTAGHLI</sequence>
<dbReference type="Proteomes" id="UP001604336">
    <property type="component" value="Unassembled WGS sequence"/>
</dbReference>
<keyword evidence="2" id="KW-1185">Reference proteome</keyword>
<organism evidence="1 2">
    <name type="scientific">Abeliophyllum distichum</name>
    <dbReference type="NCBI Taxonomy" id="126358"/>
    <lineage>
        <taxon>Eukaryota</taxon>
        <taxon>Viridiplantae</taxon>
        <taxon>Streptophyta</taxon>
        <taxon>Embryophyta</taxon>
        <taxon>Tracheophyta</taxon>
        <taxon>Spermatophyta</taxon>
        <taxon>Magnoliopsida</taxon>
        <taxon>eudicotyledons</taxon>
        <taxon>Gunneridae</taxon>
        <taxon>Pentapetalae</taxon>
        <taxon>asterids</taxon>
        <taxon>lamiids</taxon>
        <taxon>Lamiales</taxon>
        <taxon>Oleaceae</taxon>
        <taxon>Forsythieae</taxon>
        <taxon>Abeliophyllum</taxon>
    </lineage>
</organism>
<protein>
    <submittedName>
        <fullName evidence="1">Uncharacterized protein</fullName>
    </submittedName>
</protein>
<gene>
    <name evidence="1" type="ORF">Adt_43656</name>
</gene>
<evidence type="ECO:0000313" key="1">
    <source>
        <dbReference type="EMBL" id="KAL2460236.1"/>
    </source>
</evidence>